<dbReference type="Pfam" id="PF07530">
    <property type="entry name" value="PRE_C2HC"/>
    <property type="match status" value="1"/>
</dbReference>
<gene>
    <name evidence="3" type="ORF">CALMAC_LOCUS13823</name>
</gene>
<dbReference type="SMART" id="SM00596">
    <property type="entry name" value="PRE_C2HC"/>
    <property type="match status" value="1"/>
</dbReference>
<keyword evidence="4" id="KW-1185">Reference proteome</keyword>
<evidence type="ECO:0000256" key="1">
    <source>
        <dbReference type="SAM" id="MobiDB-lite"/>
    </source>
</evidence>
<evidence type="ECO:0000313" key="3">
    <source>
        <dbReference type="EMBL" id="VEN54315.1"/>
    </source>
</evidence>
<evidence type="ECO:0000259" key="2">
    <source>
        <dbReference type="SMART" id="SM00596"/>
    </source>
</evidence>
<proteinExistence type="predicted"/>
<protein>
    <recommendedName>
        <fullName evidence="2">Pre-C2HC domain-containing protein</fullName>
    </recommendedName>
</protein>
<sequence>MPERPVASLLRINTIDAILQSQQMLGNEPARLAYQAGVVGVPTPAGDGVRETNVTASEHSTDQYLYRMSSTSEEDDQNENAWQNVRSTKRRKINNQNIENQNLEVPINNRFSPLTTEDDHSQNNTAKKIPRPPPIFVYGVINFPEMIKKLSEIVAEEQYITKSMPDNTIKINCNTPDTYRILVRFMRENNIVHHTYQLKEERAFRVVIKHLHHTIDPEDIKEELTKEGHQVRNVMNGRHRITKEPLNMFFVDLEPASNNKDIYDLVALQNKVVHVEPPRTQRGLIQCTKCQQYGHTKTYCNRPFVCVKCGGPHNTSTCKKTRDTPAKCALCDGPHPANYKGCEFYQSLVKSNNANNRLNIQKTGVSSLQIKRLIAVKRRARAKWQRTHAPVHKRAYNLAAQKLKDEIKKSSDISIQNYLSNLNRFDNSIWKPIKSLKKPKTPVPPVRRQTNDHTQNWARSDKEKADLFAQYLADVFTPNNNEPDQEITEQINRLPLRIPLIKLITPKEIKSEISKLCIKKAP</sequence>
<feature type="region of interest" description="Disordered" evidence="1">
    <location>
        <begin position="436"/>
        <end position="455"/>
    </location>
</feature>
<evidence type="ECO:0000313" key="4">
    <source>
        <dbReference type="Proteomes" id="UP000410492"/>
    </source>
</evidence>
<reference evidence="3 4" key="1">
    <citation type="submission" date="2019-01" db="EMBL/GenBank/DDBJ databases">
        <authorList>
            <person name="Sayadi A."/>
        </authorList>
    </citation>
    <scope>NUCLEOTIDE SEQUENCE [LARGE SCALE GENOMIC DNA]</scope>
</reference>
<dbReference type="Proteomes" id="UP000410492">
    <property type="component" value="Unassembled WGS sequence"/>
</dbReference>
<dbReference type="EMBL" id="CAACVG010009840">
    <property type="protein sequence ID" value="VEN54315.1"/>
    <property type="molecule type" value="Genomic_DNA"/>
</dbReference>
<feature type="non-terminal residue" evidence="3">
    <location>
        <position position="522"/>
    </location>
</feature>
<organism evidence="3 4">
    <name type="scientific">Callosobruchus maculatus</name>
    <name type="common">Southern cowpea weevil</name>
    <name type="synonym">Pulse bruchid</name>
    <dbReference type="NCBI Taxonomy" id="64391"/>
    <lineage>
        <taxon>Eukaryota</taxon>
        <taxon>Metazoa</taxon>
        <taxon>Ecdysozoa</taxon>
        <taxon>Arthropoda</taxon>
        <taxon>Hexapoda</taxon>
        <taxon>Insecta</taxon>
        <taxon>Pterygota</taxon>
        <taxon>Neoptera</taxon>
        <taxon>Endopterygota</taxon>
        <taxon>Coleoptera</taxon>
        <taxon>Polyphaga</taxon>
        <taxon>Cucujiformia</taxon>
        <taxon>Chrysomeloidea</taxon>
        <taxon>Chrysomelidae</taxon>
        <taxon>Bruchinae</taxon>
        <taxon>Bruchini</taxon>
        <taxon>Callosobruchus</taxon>
    </lineage>
</organism>
<dbReference type="OrthoDB" id="6732668at2759"/>
<accession>A0A653D2X8</accession>
<dbReference type="InterPro" id="IPR006579">
    <property type="entry name" value="Pre_C2HC_dom"/>
</dbReference>
<name>A0A653D2X8_CALMS</name>
<dbReference type="AlphaFoldDB" id="A0A653D2X8"/>
<feature type="domain" description="Pre-C2HC" evidence="2">
    <location>
        <begin position="217"/>
        <end position="285"/>
    </location>
</feature>